<gene>
    <name evidence="1" type="ORF">RS3R1_16440</name>
</gene>
<keyword evidence="2" id="KW-1185">Reference proteome</keyword>
<evidence type="ECO:0000313" key="1">
    <source>
        <dbReference type="EMBL" id="GLH42557.1"/>
    </source>
</evidence>
<dbReference type="EMBL" id="BSCQ01000028">
    <property type="protein sequence ID" value="GLH42557.1"/>
    <property type="molecule type" value="Genomic_DNA"/>
</dbReference>
<accession>A0ABQ5PGB1</accession>
<dbReference type="Proteomes" id="UP001145022">
    <property type="component" value="Unassembled WGS sequence"/>
</dbReference>
<organism evidence="1 2">
    <name type="scientific">Pseudomonas atacamensis</name>
    <dbReference type="NCBI Taxonomy" id="2565368"/>
    <lineage>
        <taxon>Bacteria</taxon>
        <taxon>Pseudomonadati</taxon>
        <taxon>Pseudomonadota</taxon>
        <taxon>Gammaproteobacteria</taxon>
        <taxon>Pseudomonadales</taxon>
        <taxon>Pseudomonadaceae</taxon>
        <taxon>Pseudomonas</taxon>
    </lineage>
</organism>
<dbReference type="RefSeq" id="WP_160768669.1">
    <property type="nucleotide sequence ID" value="NZ_BSCQ01000028.1"/>
</dbReference>
<evidence type="ECO:0008006" key="3">
    <source>
        <dbReference type="Google" id="ProtNLM"/>
    </source>
</evidence>
<reference evidence="1" key="2">
    <citation type="submission" date="2022-11" db="EMBL/GenBank/DDBJ databases">
        <title>Draft genome sequencing of Pseudomonas atacamensis RS3R1.</title>
        <authorList>
            <person name="Furuya T."/>
            <person name="Kaneko H."/>
        </authorList>
    </citation>
    <scope>NUCLEOTIDE SEQUENCE</scope>
    <source>
        <strain evidence="1">RS3R-1</strain>
    </source>
</reference>
<sequence length="121" mass="13544">MSKQCFMACEQCGGELSVYREGSAQGVKCSQCGWSVVTTHIPEIKVDETQYEVRCRGDYQNKAHVKAVSEVTGRNFLSSRTTLQQDLALVFVGQAEKVLQVRNTLVFAGMTCEITPDFRWV</sequence>
<comment type="caution">
    <text evidence="1">The sequence shown here is derived from an EMBL/GenBank/DDBJ whole genome shotgun (WGS) entry which is preliminary data.</text>
</comment>
<proteinExistence type="predicted"/>
<reference evidence="1" key="3">
    <citation type="journal article" date="2023" name="J. Biotechnol.">
        <title>Draft Genome Sequences of Endophytic Pseudomonas Strains, Isolated from the Interior of Brassicaceae Plants.</title>
        <authorList>
            <person name="Kaneko H."/>
            <person name="Furuya T."/>
        </authorList>
    </citation>
    <scope>NUCLEOTIDE SEQUENCE</scope>
    <source>
        <strain evidence="1">RS3R-1</strain>
    </source>
</reference>
<protein>
    <recommendedName>
        <fullName evidence="3">TFIIB-type zinc ribbon-containing protein</fullName>
    </recommendedName>
</protein>
<reference evidence="1" key="1">
    <citation type="journal article" date="2021" name="Sci. Rep.">
        <title>An efficient direct screening system for microorganisms that activate plant immune responses based on plant-microbe interactions using cultured plant cells.</title>
        <authorList>
            <person name="Kurokawa M."/>
            <person name="Nakano M."/>
            <person name="Kitahata N."/>
            <person name="Kuchitsu K."/>
            <person name="Furuya T."/>
        </authorList>
    </citation>
    <scope>NUCLEOTIDE SEQUENCE</scope>
    <source>
        <strain evidence="1">RS3R-1</strain>
    </source>
</reference>
<evidence type="ECO:0000313" key="2">
    <source>
        <dbReference type="Proteomes" id="UP001145022"/>
    </source>
</evidence>
<name>A0ABQ5PGB1_9PSED</name>